<dbReference type="Proteomes" id="UP000246894">
    <property type="component" value="Chromosome"/>
</dbReference>
<dbReference type="Pfam" id="PF02104">
    <property type="entry name" value="SURF1"/>
    <property type="match status" value="1"/>
</dbReference>
<accession>A0A2Z3S033</accession>
<evidence type="ECO:0000313" key="2">
    <source>
        <dbReference type="EMBL" id="AWR20863.1"/>
    </source>
</evidence>
<dbReference type="KEGG" id="aum:AURMO_00244"/>
<name>A0A2Z3S033_9MICO</name>
<comment type="similarity">
    <text evidence="1">Belongs to the SURF1 family.</text>
</comment>
<sequence length="252" mass="27514">MLRTALKVRWIAFLLLVMGAAAAFAWLGQWQLERAIIASQPIDAESETIIPLVELQVPGIAPSEVASGHMTEVTGVLVPDSYTVLTGRLNYGEAGYWLVGRFLAEEGSLPIALGWAADEVTVLAVEDELNAAAEVEPAVVTGRFMPTEAPVVPEGDQGPFVESTLSVASLVNLWPDFTGPVYEGYLVADVAPSGLDVIESIPPMNEGSVNWLNIFYAVEWIVFAGFAFFIWWRLVKDAYERELEEKAQLEAK</sequence>
<dbReference type="OrthoDB" id="3266379at2"/>
<keyword evidence="1" id="KW-0472">Membrane</keyword>
<dbReference type="InterPro" id="IPR002994">
    <property type="entry name" value="Surf1/Shy1"/>
</dbReference>
<evidence type="ECO:0000256" key="1">
    <source>
        <dbReference type="RuleBase" id="RU363076"/>
    </source>
</evidence>
<keyword evidence="1" id="KW-0812">Transmembrane</keyword>
<gene>
    <name evidence="2" type="ORF">AURMO_00244</name>
</gene>
<dbReference type="AlphaFoldDB" id="A0A2Z3S033"/>
<organism evidence="2 3">
    <name type="scientific">Aurantimicrobium photophilum</name>
    <dbReference type="NCBI Taxonomy" id="1987356"/>
    <lineage>
        <taxon>Bacteria</taxon>
        <taxon>Bacillati</taxon>
        <taxon>Actinomycetota</taxon>
        <taxon>Actinomycetes</taxon>
        <taxon>Micrococcales</taxon>
        <taxon>Microbacteriaceae</taxon>
        <taxon>Aurantimicrobium</taxon>
    </lineage>
</organism>
<dbReference type="GO" id="GO:0005886">
    <property type="term" value="C:plasma membrane"/>
    <property type="evidence" value="ECO:0007669"/>
    <property type="project" value="UniProtKB-SubCell"/>
</dbReference>
<reference evidence="2 3" key="1">
    <citation type="submission" date="2017-10" db="EMBL/GenBank/DDBJ databases">
        <title>Genome of an Actinobacterium that displays light-enhanced growth.</title>
        <authorList>
            <person name="Maresca J.A."/>
            <person name="Hempel P."/>
            <person name="Shevchenko O."/>
            <person name="Miller K.J."/>
            <person name="Hahn M.W."/>
        </authorList>
    </citation>
    <scope>NUCLEOTIDE SEQUENCE [LARGE SCALE GENOMIC DNA]</scope>
    <source>
        <strain evidence="2 3">MWH-Mo1</strain>
    </source>
</reference>
<feature type="transmembrane region" description="Helical" evidence="1">
    <location>
        <begin position="211"/>
        <end position="232"/>
    </location>
</feature>
<keyword evidence="3" id="KW-1185">Reference proteome</keyword>
<keyword evidence="1" id="KW-1003">Cell membrane</keyword>
<dbReference type="EMBL" id="CP023994">
    <property type="protein sequence ID" value="AWR20863.1"/>
    <property type="molecule type" value="Genomic_DNA"/>
</dbReference>
<keyword evidence="1" id="KW-1133">Transmembrane helix</keyword>
<proteinExistence type="inferred from homology"/>
<evidence type="ECO:0000313" key="3">
    <source>
        <dbReference type="Proteomes" id="UP000246894"/>
    </source>
</evidence>
<comment type="subcellular location">
    <subcellularLocation>
        <location evidence="1">Cell membrane</location>
        <topology evidence="1">Multi-pass membrane protein</topology>
    </subcellularLocation>
</comment>
<comment type="caution">
    <text evidence="1">Lacks conserved residue(s) required for the propagation of feature annotation.</text>
</comment>
<protein>
    <recommendedName>
        <fullName evidence="1">SURF1-like protein</fullName>
    </recommendedName>
</protein>
<dbReference type="RefSeq" id="WP_110232769.1">
    <property type="nucleotide sequence ID" value="NZ_CP023994.1"/>
</dbReference>